<comment type="similarity">
    <text evidence="1 3">Belongs to the GcvH family.</text>
</comment>
<dbReference type="AlphaFoldDB" id="A0A1J5INJ2"/>
<dbReference type="STRING" id="1817892.AUK40_01160"/>
<dbReference type="SUPFAM" id="SSF51230">
    <property type="entry name" value="Single hybrid motif"/>
    <property type="match status" value="1"/>
</dbReference>
<proteinExistence type="inferred from homology"/>
<sequence>MSKPNPTDLKYTNEHEWAKDNGDGTVTMGITDHAQHLLTDIVYVELPALGKQVVQGKQAAVVESVKSVSDVYAAVSGEVIEANTALEGSPETVNQDAFVAGWIMKIKMSAPAELGNLMDAAAYDAFIAESH</sequence>
<evidence type="ECO:0000256" key="4">
    <source>
        <dbReference type="PIRSR" id="PIRSR617453-50"/>
    </source>
</evidence>
<dbReference type="GO" id="GO:0009249">
    <property type="term" value="P:protein lipoylation"/>
    <property type="evidence" value="ECO:0007669"/>
    <property type="project" value="TreeGrafter"/>
</dbReference>
<dbReference type="InterPro" id="IPR017453">
    <property type="entry name" value="GCV_H_sub"/>
</dbReference>
<dbReference type="GO" id="GO:0019464">
    <property type="term" value="P:glycine decarboxylation via glycine cleavage system"/>
    <property type="evidence" value="ECO:0007669"/>
    <property type="project" value="UniProtKB-UniRule"/>
</dbReference>
<dbReference type="NCBIfam" id="TIGR00527">
    <property type="entry name" value="gcvH"/>
    <property type="match status" value="1"/>
</dbReference>
<comment type="function">
    <text evidence="3">The glycine cleavage system catalyzes the degradation of glycine. The H protein shuttles the methylamine group of glycine from the P protein to the T protein.</text>
</comment>
<dbReference type="CDD" id="cd06848">
    <property type="entry name" value="GCS_H"/>
    <property type="match status" value="1"/>
</dbReference>
<dbReference type="Gene3D" id="2.40.50.100">
    <property type="match status" value="1"/>
</dbReference>
<dbReference type="EMBL" id="MNZT01000022">
    <property type="protein sequence ID" value="OIP98737.1"/>
    <property type="molecule type" value="Genomic_DNA"/>
</dbReference>
<dbReference type="PANTHER" id="PTHR11715">
    <property type="entry name" value="GLYCINE CLEAVAGE SYSTEM H PROTEIN"/>
    <property type="match status" value="1"/>
</dbReference>
<protein>
    <recommendedName>
        <fullName evidence="3">Glycine cleavage system H protein</fullName>
    </recommendedName>
</protein>
<feature type="modified residue" description="N6-lipoyllysine" evidence="3 4">
    <location>
        <position position="66"/>
    </location>
</feature>
<dbReference type="PROSITE" id="PS50968">
    <property type="entry name" value="BIOTINYL_LIPOYL"/>
    <property type="match status" value="1"/>
</dbReference>
<keyword evidence="2 3" id="KW-0450">Lipoyl</keyword>
<dbReference type="Proteomes" id="UP000183245">
    <property type="component" value="Unassembled WGS sequence"/>
</dbReference>
<comment type="subunit">
    <text evidence="3">The glycine cleavage system is composed of four proteins: P, T, L and H.</text>
</comment>
<dbReference type="NCBIfam" id="NF002270">
    <property type="entry name" value="PRK01202.1"/>
    <property type="match status" value="1"/>
</dbReference>
<gene>
    <name evidence="3" type="primary">gcvH</name>
    <name evidence="6" type="ORF">AUK40_01160</name>
</gene>
<dbReference type="GO" id="GO:0005960">
    <property type="term" value="C:glycine cleavage complex"/>
    <property type="evidence" value="ECO:0007669"/>
    <property type="project" value="InterPro"/>
</dbReference>
<name>A0A1J5INJ2_9BACT</name>
<comment type="caution">
    <text evidence="6">The sequence shown here is derived from an EMBL/GenBank/DDBJ whole genome shotgun (WGS) entry which is preliminary data.</text>
</comment>
<feature type="domain" description="Lipoyl-binding" evidence="5">
    <location>
        <begin position="25"/>
        <end position="107"/>
    </location>
</feature>
<evidence type="ECO:0000256" key="3">
    <source>
        <dbReference type="HAMAP-Rule" id="MF_00272"/>
    </source>
</evidence>
<dbReference type="InterPro" id="IPR002930">
    <property type="entry name" value="GCV_H"/>
</dbReference>
<dbReference type="Pfam" id="PF01597">
    <property type="entry name" value="GCV_H"/>
    <property type="match status" value="1"/>
</dbReference>
<accession>A0A1J5INJ2</accession>
<dbReference type="InterPro" id="IPR033753">
    <property type="entry name" value="GCV_H/Fam206"/>
</dbReference>
<dbReference type="GO" id="GO:0005829">
    <property type="term" value="C:cytosol"/>
    <property type="evidence" value="ECO:0007669"/>
    <property type="project" value="TreeGrafter"/>
</dbReference>
<evidence type="ECO:0000313" key="6">
    <source>
        <dbReference type="EMBL" id="OIP98737.1"/>
    </source>
</evidence>
<dbReference type="PANTHER" id="PTHR11715:SF3">
    <property type="entry name" value="GLYCINE CLEAVAGE SYSTEM H PROTEIN-RELATED"/>
    <property type="match status" value="1"/>
</dbReference>
<reference evidence="6 7" key="1">
    <citation type="journal article" date="2016" name="Environ. Microbiol.">
        <title>Genomic resolution of a cold subsurface aquifer community provides metabolic insights for novel microbes adapted to high CO concentrations.</title>
        <authorList>
            <person name="Probst A.J."/>
            <person name="Castelle C.J."/>
            <person name="Singh A."/>
            <person name="Brown C.T."/>
            <person name="Anantharaman K."/>
            <person name="Sharon I."/>
            <person name="Hug L.A."/>
            <person name="Burstein D."/>
            <person name="Emerson J.B."/>
            <person name="Thomas B.C."/>
            <person name="Banfield J.F."/>
        </authorList>
    </citation>
    <scope>NUCLEOTIDE SEQUENCE [LARGE SCALE GENOMIC DNA]</scope>
    <source>
        <strain evidence="6">CG2_30_54_11</strain>
    </source>
</reference>
<organism evidence="6 7">
    <name type="scientific">Candidatus Wirthbacteria bacterium CG2_30_54_11</name>
    <dbReference type="NCBI Taxonomy" id="1817892"/>
    <lineage>
        <taxon>Bacteria</taxon>
        <taxon>Candidatus Wirthbacteria</taxon>
    </lineage>
</organism>
<dbReference type="HAMAP" id="MF_00272">
    <property type="entry name" value="GcvH"/>
    <property type="match status" value="1"/>
</dbReference>
<dbReference type="PROSITE" id="PS00189">
    <property type="entry name" value="LIPOYL"/>
    <property type="match status" value="1"/>
</dbReference>
<dbReference type="InterPro" id="IPR000089">
    <property type="entry name" value="Biotin_lipoyl"/>
</dbReference>
<evidence type="ECO:0000256" key="2">
    <source>
        <dbReference type="ARBA" id="ARBA00022823"/>
    </source>
</evidence>
<evidence type="ECO:0000256" key="1">
    <source>
        <dbReference type="ARBA" id="ARBA00009249"/>
    </source>
</evidence>
<comment type="cofactor">
    <cofactor evidence="3">
        <name>(R)-lipoate</name>
        <dbReference type="ChEBI" id="CHEBI:83088"/>
    </cofactor>
    <text evidence="3">Binds 1 lipoyl cofactor covalently.</text>
</comment>
<dbReference type="InterPro" id="IPR003016">
    <property type="entry name" value="2-oxoA_DH_lipoyl-BS"/>
</dbReference>
<dbReference type="InterPro" id="IPR011053">
    <property type="entry name" value="Single_hybrid_motif"/>
</dbReference>
<evidence type="ECO:0000313" key="7">
    <source>
        <dbReference type="Proteomes" id="UP000183245"/>
    </source>
</evidence>
<evidence type="ECO:0000259" key="5">
    <source>
        <dbReference type="PROSITE" id="PS50968"/>
    </source>
</evidence>